<organism evidence="1 2">
    <name type="scientific">Spodoptera exigua</name>
    <name type="common">Beet armyworm</name>
    <name type="synonym">Noctua fulgens</name>
    <dbReference type="NCBI Taxonomy" id="7107"/>
    <lineage>
        <taxon>Eukaryota</taxon>
        <taxon>Metazoa</taxon>
        <taxon>Ecdysozoa</taxon>
        <taxon>Arthropoda</taxon>
        <taxon>Hexapoda</taxon>
        <taxon>Insecta</taxon>
        <taxon>Pterygota</taxon>
        <taxon>Neoptera</taxon>
        <taxon>Endopterygota</taxon>
        <taxon>Lepidoptera</taxon>
        <taxon>Glossata</taxon>
        <taxon>Ditrysia</taxon>
        <taxon>Noctuoidea</taxon>
        <taxon>Noctuidae</taxon>
        <taxon>Amphipyrinae</taxon>
        <taxon>Spodoptera</taxon>
    </lineage>
</organism>
<protein>
    <submittedName>
        <fullName evidence="1">Uncharacterized protein</fullName>
    </submittedName>
</protein>
<dbReference type="Proteomes" id="UP000648187">
    <property type="component" value="Unassembled WGS sequence"/>
</dbReference>
<reference evidence="1" key="1">
    <citation type="submission" date="2020-08" db="EMBL/GenBank/DDBJ databases">
        <title>Spodoptera exigua strain:BAW_Kor-Di-RS1 Genome sequencing and assembly.</title>
        <authorList>
            <person name="Kim J."/>
            <person name="Nam H.Y."/>
            <person name="Kwon M."/>
            <person name="Choi J.H."/>
            <person name="Cho S.R."/>
            <person name="Kim G.-H."/>
        </authorList>
    </citation>
    <scope>NUCLEOTIDE SEQUENCE</scope>
    <source>
        <strain evidence="1">BAW_Kor-Di-RS1</strain>
        <tissue evidence="1">Whole-body</tissue>
    </source>
</reference>
<comment type="caution">
    <text evidence="1">The sequence shown here is derived from an EMBL/GenBank/DDBJ whole genome shotgun (WGS) entry which is preliminary data.</text>
</comment>
<sequence length="354" mass="39369">MLIPLISTTTVRGRGFVRQKYGQLEVKLNLNNSLGVVGLEVGSLVAELVDEARRGHRHQHHLPVVVPHGPAELLERHVLVLLHVAPQLRHLVWLHKPVIVGYCDSLLNLKRDISICKPVHDTLFVPSAHHTPRNSDAKCPDNCVQSQGYLVAVIIGTVSKRDEETSGRTMQTRADRGMNYKKCDSYEFGCSLRTNEAGWRPCVVSLHQLGQGSSVTLRDTHGYQMYGENEDHCNDDSMNISKRNVNTIDDKVQAIITVFEGDVSTVIEIAQYRQQTVENLSDVDHIICDLSIPKYSDSDDTDIFVFTILFHVFLKLSRSSASAGADAASDCALIASVNVSGHIDPRNIEINSWM</sequence>
<accession>A0A835GI96</accession>
<proteinExistence type="predicted"/>
<dbReference type="EMBL" id="JACKWZ010000081">
    <property type="protein sequence ID" value="KAF9416934.1"/>
    <property type="molecule type" value="Genomic_DNA"/>
</dbReference>
<evidence type="ECO:0000313" key="1">
    <source>
        <dbReference type="EMBL" id="KAF9416934.1"/>
    </source>
</evidence>
<dbReference type="AlphaFoldDB" id="A0A835GI96"/>
<gene>
    <name evidence="1" type="ORF">HW555_005850</name>
</gene>
<name>A0A835GI96_SPOEX</name>
<evidence type="ECO:0000313" key="2">
    <source>
        <dbReference type="Proteomes" id="UP000648187"/>
    </source>
</evidence>
<keyword evidence="2" id="KW-1185">Reference proteome</keyword>